<keyword evidence="2" id="KW-1185">Reference proteome</keyword>
<sequence length="344" mass="39561">MGYYVKVIFIINMVTLTNSVVTINRVIGTNNFYEFYHATDTFTNLKQQESFCKEYKAECLEKSCMTCTCTEDYIFVSYLYGCVTYDNAVSYLNGTLCLVYRENADFLPAVTSDTFQDNKCKKMYGSKYLNISFIYQKYNSCAYSGVEIYNSLYGIKSILPNKILNDVDDILWKKVNLNFSVDKNNGEMCLQGNFNGVTIATGKIVKMLINCQDVDQSVLNTCILFKYAGNYNMDIDFIQSTQNKKSTTGIIVGVCLACLCLLLIVLLFAFWQIRRRKPLSVTTDEDTEKESDYQEIATRYETIPDKSLKRKSFEEVNAYYSSEISKEELNPYYAQQKKKTETNT</sequence>
<evidence type="ECO:0000313" key="4">
    <source>
        <dbReference type="RefSeq" id="XP_065673173.1"/>
    </source>
</evidence>
<protein>
    <submittedName>
        <fullName evidence="3 4">Uncharacterized protein LOC101238985 isoform X2</fullName>
    </submittedName>
</protein>
<dbReference type="Proteomes" id="UP001652625">
    <property type="component" value="Chromosome 14"/>
</dbReference>
<name>A0ABM4DFG9_HYDVU</name>
<evidence type="ECO:0000313" key="2">
    <source>
        <dbReference type="Proteomes" id="UP001652625"/>
    </source>
</evidence>
<proteinExistence type="predicted"/>
<dbReference type="GeneID" id="101238985"/>
<organism evidence="2 3">
    <name type="scientific">Hydra vulgaris</name>
    <name type="common">Hydra</name>
    <name type="synonym">Hydra attenuata</name>
    <dbReference type="NCBI Taxonomy" id="6087"/>
    <lineage>
        <taxon>Eukaryota</taxon>
        <taxon>Metazoa</taxon>
        <taxon>Cnidaria</taxon>
        <taxon>Hydrozoa</taxon>
        <taxon>Hydroidolina</taxon>
        <taxon>Anthoathecata</taxon>
        <taxon>Aplanulata</taxon>
        <taxon>Hydridae</taxon>
        <taxon>Hydra</taxon>
    </lineage>
</organism>
<dbReference type="RefSeq" id="XP_065673173.1">
    <property type="nucleotide sequence ID" value="XM_065817101.1"/>
</dbReference>
<feature type="transmembrane region" description="Helical" evidence="1">
    <location>
        <begin position="250"/>
        <end position="271"/>
    </location>
</feature>
<keyword evidence="1" id="KW-1133">Transmembrane helix</keyword>
<keyword evidence="1" id="KW-0472">Membrane</keyword>
<dbReference type="RefSeq" id="XP_065673172.1">
    <property type="nucleotide sequence ID" value="XM_065817100.1"/>
</dbReference>
<accession>A0ABM4DFG9</accession>
<reference evidence="3 4" key="1">
    <citation type="submission" date="2025-05" db="UniProtKB">
        <authorList>
            <consortium name="RefSeq"/>
        </authorList>
    </citation>
    <scope>IDENTIFICATION</scope>
</reference>
<keyword evidence="1" id="KW-0812">Transmembrane</keyword>
<evidence type="ECO:0000313" key="3">
    <source>
        <dbReference type="RefSeq" id="XP_065673172.1"/>
    </source>
</evidence>
<gene>
    <name evidence="3 4" type="primary">LOC101238985</name>
</gene>
<evidence type="ECO:0000256" key="1">
    <source>
        <dbReference type="SAM" id="Phobius"/>
    </source>
</evidence>